<protein>
    <recommendedName>
        <fullName evidence="1">DUF1854 domain-containing protein</fullName>
    </recommendedName>
</protein>
<evidence type="ECO:0000313" key="3">
    <source>
        <dbReference type="Proteomes" id="UP000184327"/>
    </source>
</evidence>
<dbReference type="Pfam" id="PF08909">
    <property type="entry name" value="DUF1854"/>
    <property type="match status" value="1"/>
</dbReference>
<reference evidence="2 3" key="1">
    <citation type="submission" date="2016-11" db="EMBL/GenBank/DDBJ databases">
        <authorList>
            <person name="Jaros S."/>
            <person name="Januszkiewicz K."/>
            <person name="Wedrychowicz H."/>
        </authorList>
    </citation>
    <scope>NUCLEOTIDE SEQUENCE [LARGE SCALE GENOMIC DNA]</scope>
    <source>
        <strain evidence="2 3">DSM 16112</strain>
    </source>
</reference>
<proteinExistence type="predicted"/>
<dbReference type="STRING" id="1122156.SAMN02745117_02596"/>
<dbReference type="EMBL" id="FQUZ01000041">
    <property type="protein sequence ID" value="SHF78471.1"/>
    <property type="molecule type" value="Genomic_DNA"/>
</dbReference>
<evidence type="ECO:0000259" key="1">
    <source>
        <dbReference type="Pfam" id="PF08909"/>
    </source>
</evidence>
<sequence length="174" mass="18930">MTANLPANPDLVMLPDPQGRVQLRPSDHGELLLCRPSGPDTIVAVQPVASFSLSAPRECISLVDAHGREQAYIQRLDDLPPSQRAPVEAALAWRDFIPVITAIVSVSSFSTPSVWQVETDRGEATLHLQSEDDIRKLDAEGQHLRITAKNGLQFAIPGVAALPKASRKLLARFI</sequence>
<name>A0A1M5EHD3_9BURK</name>
<organism evidence="2 3">
    <name type="scientific">Lampropedia hyalina DSM 16112</name>
    <dbReference type="NCBI Taxonomy" id="1122156"/>
    <lineage>
        <taxon>Bacteria</taxon>
        <taxon>Pseudomonadati</taxon>
        <taxon>Pseudomonadota</taxon>
        <taxon>Betaproteobacteria</taxon>
        <taxon>Burkholderiales</taxon>
        <taxon>Comamonadaceae</taxon>
        <taxon>Lampropedia</taxon>
    </lineage>
</organism>
<feature type="domain" description="DUF1854" evidence="1">
    <location>
        <begin position="44"/>
        <end position="173"/>
    </location>
</feature>
<gene>
    <name evidence="2" type="ORF">SAMN02745117_02596</name>
</gene>
<dbReference type="InterPro" id="IPR015005">
    <property type="entry name" value="DUF1854"/>
</dbReference>
<dbReference type="RefSeq" id="WP_234971159.1">
    <property type="nucleotide sequence ID" value="NZ_FQUZ01000041.1"/>
</dbReference>
<keyword evidence="3" id="KW-1185">Reference proteome</keyword>
<accession>A0A1M5EHD3</accession>
<dbReference type="Proteomes" id="UP000184327">
    <property type="component" value="Unassembled WGS sequence"/>
</dbReference>
<dbReference type="AlphaFoldDB" id="A0A1M5EHD3"/>
<evidence type="ECO:0000313" key="2">
    <source>
        <dbReference type="EMBL" id="SHF78471.1"/>
    </source>
</evidence>